<keyword evidence="3" id="KW-1185">Reference proteome</keyword>
<accession>A0A9P4P724</accession>
<organism evidence="2 3">
    <name type="scientific">Karstenula rhodostoma CBS 690.94</name>
    <dbReference type="NCBI Taxonomy" id="1392251"/>
    <lineage>
        <taxon>Eukaryota</taxon>
        <taxon>Fungi</taxon>
        <taxon>Dikarya</taxon>
        <taxon>Ascomycota</taxon>
        <taxon>Pezizomycotina</taxon>
        <taxon>Dothideomycetes</taxon>
        <taxon>Pleosporomycetidae</taxon>
        <taxon>Pleosporales</taxon>
        <taxon>Massarineae</taxon>
        <taxon>Didymosphaeriaceae</taxon>
        <taxon>Karstenula</taxon>
    </lineage>
</organism>
<dbReference type="AlphaFoldDB" id="A0A9P4P724"/>
<dbReference type="InterPro" id="IPR046341">
    <property type="entry name" value="SET_dom_sf"/>
</dbReference>
<dbReference type="EMBL" id="MU001512">
    <property type="protein sequence ID" value="KAF2438447.1"/>
    <property type="molecule type" value="Genomic_DNA"/>
</dbReference>
<dbReference type="PANTHER" id="PTHR47332:SF2">
    <property type="entry name" value="SET-6"/>
    <property type="match status" value="1"/>
</dbReference>
<reference evidence="2" key="1">
    <citation type="journal article" date="2020" name="Stud. Mycol.">
        <title>101 Dothideomycetes genomes: a test case for predicting lifestyles and emergence of pathogens.</title>
        <authorList>
            <person name="Haridas S."/>
            <person name="Albert R."/>
            <person name="Binder M."/>
            <person name="Bloem J."/>
            <person name="Labutti K."/>
            <person name="Salamov A."/>
            <person name="Andreopoulos B."/>
            <person name="Baker S."/>
            <person name="Barry K."/>
            <person name="Bills G."/>
            <person name="Bluhm B."/>
            <person name="Cannon C."/>
            <person name="Castanera R."/>
            <person name="Culley D."/>
            <person name="Daum C."/>
            <person name="Ezra D."/>
            <person name="Gonzalez J."/>
            <person name="Henrissat B."/>
            <person name="Kuo A."/>
            <person name="Liang C."/>
            <person name="Lipzen A."/>
            <person name="Lutzoni F."/>
            <person name="Magnuson J."/>
            <person name="Mondo S."/>
            <person name="Nolan M."/>
            <person name="Ohm R."/>
            <person name="Pangilinan J."/>
            <person name="Park H.-J."/>
            <person name="Ramirez L."/>
            <person name="Alfaro M."/>
            <person name="Sun H."/>
            <person name="Tritt A."/>
            <person name="Yoshinaga Y."/>
            <person name="Zwiers L.-H."/>
            <person name="Turgeon B."/>
            <person name="Goodwin S."/>
            <person name="Spatafora J."/>
            <person name="Crous P."/>
            <person name="Grigoriev I."/>
        </authorList>
    </citation>
    <scope>NUCLEOTIDE SEQUENCE</scope>
    <source>
        <strain evidence="2">CBS 690.94</strain>
    </source>
</reference>
<sequence>MGINTSTLFWVAQGTPEKIYAVQDIPGKGRGLIAIKDIAKGTRVISEKPIITMSNIIASIQQLDSCILDQVSSLSKGDMREFLSMANAHGGTNSIERWHGILRTNALPMGPDLDAGGIFLHACRINHACDSNAVNYWNENLDQLTIHAIRDIRKGEEITISYLAALRNRQARQKDLLHNFGFTCACQLCCLPLGESKATDAALDRIHALDGIIEKRGIQGLVKPARKMLGYVDEQVRIWNNTAIAEIGLVRAYPDAFQIAIANGDLARARVFAERCLRLYEISVGNDSPDVAEYRGLVVNPATHKYHGMSMKWATTVDEIPQSLDTPSFEDWLWRR</sequence>
<evidence type="ECO:0000313" key="3">
    <source>
        <dbReference type="Proteomes" id="UP000799764"/>
    </source>
</evidence>
<name>A0A9P4P724_9PLEO</name>
<dbReference type="Gene3D" id="2.170.270.10">
    <property type="entry name" value="SET domain"/>
    <property type="match status" value="1"/>
</dbReference>
<feature type="domain" description="SET" evidence="1">
    <location>
        <begin position="17"/>
        <end position="163"/>
    </location>
</feature>
<dbReference type="InterPro" id="IPR053185">
    <property type="entry name" value="SET_domain_protein"/>
</dbReference>
<gene>
    <name evidence="2" type="ORF">P171DRAFT_371554</name>
</gene>
<proteinExistence type="predicted"/>
<dbReference type="OrthoDB" id="265717at2759"/>
<dbReference type="Gene3D" id="1.25.40.10">
    <property type="entry name" value="Tetratricopeptide repeat domain"/>
    <property type="match status" value="1"/>
</dbReference>
<dbReference type="Pfam" id="PF00856">
    <property type="entry name" value="SET"/>
    <property type="match status" value="1"/>
</dbReference>
<protein>
    <submittedName>
        <fullName evidence="2">SET domain-containing protein</fullName>
    </submittedName>
</protein>
<dbReference type="InterPro" id="IPR011990">
    <property type="entry name" value="TPR-like_helical_dom_sf"/>
</dbReference>
<evidence type="ECO:0000259" key="1">
    <source>
        <dbReference type="PROSITE" id="PS50280"/>
    </source>
</evidence>
<dbReference type="SMART" id="SM00317">
    <property type="entry name" value="SET"/>
    <property type="match status" value="1"/>
</dbReference>
<dbReference type="PANTHER" id="PTHR47332">
    <property type="entry name" value="SET DOMAIN-CONTAINING PROTEIN 5"/>
    <property type="match status" value="1"/>
</dbReference>
<dbReference type="PROSITE" id="PS50280">
    <property type="entry name" value="SET"/>
    <property type="match status" value="1"/>
</dbReference>
<dbReference type="SUPFAM" id="SSF82199">
    <property type="entry name" value="SET domain"/>
    <property type="match status" value="1"/>
</dbReference>
<dbReference type="InterPro" id="IPR001214">
    <property type="entry name" value="SET_dom"/>
</dbReference>
<dbReference type="CDD" id="cd20071">
    <property type="entry name" value="SET_SMYD"/>
    <property type="match status" value="1"/>
</dbReference>
<comment type="caution">
    <text evidence="2">The sequence shown here is derived from an EMBL/GenBank/DDBJ whole genome shotgun (WGS) entry which is preliminary data.</text>
</comment>
<dbReference type="Proteomes" id="UP000799764">
    <property type="component" value="Unassembled WGS sequence"/>
</dbReference>
<evidence type="ECO:0000313" key="2">
    <source>
        <dbReference type="EMBL" id="KAF2438447.1"/>
    </source>
</evidence>